<sequence length="111" mass="12368">MGIQIFVPKYIKCIYFAWFSILKASFFHICGRVQSSLKSLDLFFFFFFFNILPICPGLADGQTISNRGGTAKATCEFLTDELLQALKDGGDDDDDDEVGVDALKTGKTYSL</sequence>
<reference evidence="3" key="1">
    <citation type="submission" date="2014-03" db="EMBL/GenBank/DDBJ databases">
        <authorList>
            <person name="Aksoy S."/>
            <person name="Warren W."/>
            <person name="Wilson R.K."/>
        </authorList>
    </citation>
    <scope>NUCLEOTIDE SEQUENCE [LARGE SCALE GENOMIC DNA]</scope>
    <source>
        <strain evidence="3">IAEA</strain>
    </source>
</reference>
<dbReference type="Proteomes" id="UP000092445">
    <property type="component" value="Unassembled WGS sequence"/>
</dbReference>
<protein>
    <submittedName>
        <fullName evidence="2">Uncharacterized protein</fullName>
    </submittedName>
</protein>
<reference evidence="2" key="2">
    <citation type="submission" date="2020-05" db="UniProtKB">
        <authorList>
            <consortium name="EnsemblMetazoa"/>
        </authorList>
    </citation>
    <scope>IDENTIFICATION</scope>
    <source>
        <strain evidence="2">IAEA</strain>
    </source>
</reference>
<name>A0A1B0A2Z6_GLOPL</name>
<keyword evidence="1" id="KW-0472">Membrane</keyword>
<proteinExistence type="predicted"/>
<evidence type="ECO:0000256" key="1">
    <source>
        <dbReference type="SAM" id="Phobius"/>
    </source>
</evidence>
<dbReference type="AlphaFoldDB" id="A0A1B0A2Z6"/>
<evidence type="ECO:0000313" key="2">
    <source>
        <dbReference type="EnsemblMetazoa" id="GPAI032877-PA"/>
    </source>
</evidence>
<evidence type="ECO:0000313" key="3">
    <source>
        <dbReference type="Proteomes" id="UP000092445"/>
    </source>
</evidence>
<keyword evidence="1" id="KW-1133">Transmembrane helix</keyword>
<organism evidence="2 3">
    <name type="scientific">Glossina pallidipes</name>
    <name type="common">Tsetse fly</name>
    <dbReference type="NCBI Taxonomy" id="7398"/>
    <lineage>
        <taxon>Eukaryota</taxon>
        <taxon>Metazoa</taxon>
        <taxon>Ecdysozoa</taxon>
        <taxon>Arthropoda</taxon>
        <taxon>Hexapoda</taxon>
        <taxon>Insecta</taxon>
        <taxon>Pterygota</taxon>
        <taxon>Neoptera</taxon>
        <taxon>Endopterygota</taxon>
        <taxon>Diptera</taxon>
        <taxon>Brachycera</taxon>
        <taxon>Muscomorpha</taxon>
        <taxon>Hippoboscoidea</taxon>
        <taxon>Glossinidae</taxon>
        <taxon>Glossina</taxon>
    </lineage>
</organism>
<dbReference type="EnsemblMetazoa" id="GPAI032877-RA">
    <property type="protein sequence ID" value="GPAI032877-PA"/>
    <property type="gene ID" value="GPAI032877"/>
</dbReference>
<keyword evidence="1" id="KW-0812">Transmembrane</keyword>
<feature type="transmembrane region" description="Helical" evidence="1">
    <location>
        <begin position="12"/>
        <end position="30"/>
    </location>
</feature>
<keyword evidence="3" id="KW-1185">Reference proteome</keyword>
<accession>A0A1B0A2Z6</accession>
<feature type="transmembrane region" description="Helical" evidence="1">
    <location>
        <begin position="42"/>
        <end position="59"/>
    </location>
</feature>
<dbReference type="VEuPathDB" id="VectorBase:GPAI032877"/>